<evidence type="ECO:0000313" key="4">
    <source>
        <dbReference type="EMBL" id="KAL0632483.1"/>
    </source>
</evidence>
<gene>
    <name evidence="4" type="primary">IMH1</name>
    <name evidence="4" type="ORF">Q9L58_008634</name>
</gene>
<keyword evidence="5" id="KW-1185">Reference proteome</keyword>
<keyword evidence="1" id="KW-0175">Coiled coil</keyword>
<dbReference type="InterPro" id="IPR000237">
    <property type="entry name" value="GRIP_dom"/>
</dbReference>
<accession>A0ABR3G9I3</accession>
<feature type="region of interest" description="Disordered" evidence="2">
    <location>
        <begin position="1188"/>
        <end position="1223"/>
    </location>
</feature>
<feature type="compositionally biased region" description="Basic and acidic residues" evidence="2">
    <location>
        <begin position="899"/>
        <end position="919"/>
    </location>
</feature>
<feature type="compositionally biased region" description="Basic residues" evidence="2">
    <location>
        <begin position="530"/>
        <end position="541"/>
    </location>
</feature>
<protein>
    <submittedName>
        <fullName evidence="4">Golgin imh1</fullName>
    </submittedName>
</protein>
<feature type="region of interest" description="Disordered" evidence="2">
    <location>
        <begin position="24"/>
        <end position="104"/>
    </location>
</feature>
<dbReference type="PANTHER" id="PTHR18937">
    <property type="entry name" value="STRUCTURAL MAINTENANCE OF CHROMOSOMES SMC FAMILY MEMBER"/>
    <property type="match status" value="1"/>
</dbReference>
<feature type="compositionally biased region" description="Polar residues" evidence="2">
    <location>
        <begin position="542"/>
        <end position="551"/>
    </location>
</feature>
<sequence length="1282" mass="140565">MFSGIKGFLESHIGDIDTQIAAETRTRASAVRRTGSPANRSSSRARPGPGGGAPSSLRDPSEFENESDASTLAGTPPRVGTPAPGEPVTEDPLGALGGGASTEKVVNGTAVKTGTDSGSSRPSTPVVAAAVSTQDLPTDVRVKLRKLEKIEAKHGELIRLYKVVHARNALIEPFEKALRENTPFESIADAKPLIDYISSFSLRADLAREELIRVSKERDEQRGLVQQLQAKEATATATTAAAAAAAAAGEGGAKKDDIFSFDDEHEKLAARVSELTAEAAALGAELEVARTAKKVAEEAVEVMQKSVENSESELEAVRSSSVLKDGEIAEWKTRSESLAVELAEKTKLVEDKTLLAEEQTQEALRLASEKTALAEALEKTAVEKTSALESKTAELESTSAELTSKTADLAILTPKLAAALDATQKRDSQILNIRKDVASKTKYIDTLEIKLTETSEKMKNIMTYSQDVFALREAKTMLERTVGELEGRLDEAQRKLLARAPALAAAAAATPATDPPAKEEMPTPTSPATAKKRKSKKKKSKPGQNTPATENSVKESEMVEDEPPATPEPSHYTAGTIIASLQGELAELEALLQEKVAQIDELRVKASGALGLKGEIEILKSEIVGLQGELEAAKEKLGERETQIEVFKAKAMDVEGMRDELESLRDDLVNLGGDLTAAKDGLKEKTEELQEAVAAREALEPKIVALEAELAALKNDNSGVESLETELTETKARKEELESKVAVIESELAALRESYESSCVSTERAESAHQSLQSNYDNLKQTTATLTTDLSASQQLATTRYKDLTELRTVLEKAQPELTTLRAEVATLAASKNEANQKAVELKKLERTCIDLRSEITALNKKLTDAQSETAQQRGKVRDEAARRTAAEDATRIVQKTLRRTEDEKKEAQDSADKAARDYARAQEEVNVLKPKLATLEKEVQTLKNAQVNLQEELELKLAQHSSSQSLMSAMRDQTSEFAQQMKEAVEKCESMEEDLSEAHRLLAERSREAETMRRMLSEVEARNEAKTREMKERMEAAFDERDKAEEEAATVGRRRAREIEELRDRVRDAERGLKRAEEAKEAAEKELGGLKDGKSKIEETLERVQKEYEETKNAMGSMRDALDETDGQVRGIERQKVDMRKEMEEAQAKFEKLQKAHKVLYFISPSYSRKANISQILQDELRALQSSRARITSPPPAGARPPPGVRSSIDSRRSMSGSSLTGANLGEQMVNMDYLKNVLLQFLEQRDKKTQLQLVPVLGMLLKFDKRDEQKWTTAVAAIKY</sequence>
<organism evidence="4 5">
    <name type="scientific">Discina gigas</name>
    <dbReference type="NCBI Taxonomy" id="1032678"/>
    <lineage>
        <taxon>Eukaryota</taxon>
        <taxon>Fungi</taxon>
        <taxon>Dikarya</taxon>
        <taxon>Ascomycota</taxon>
        <taxon>Pezizomycotina</taxon>
        <taxon>Pezizomycetes</taxon>
        <taxon>Pezizales</taxon>
        <taxon>Discinaceae</taxon>
        <taxon>Discina</taxon>
    </lineage>
</organism>
<dbReference type="PROSITE" id="PS50913">
    <property type="entry name" value="GRIP"/>
    <property type="match status" value="1"/>
</dbReference>
<dbReference type="SUPFAM" id="SSF57997">
    <property type="entry name" value="Tropomyosin"/>
    <property type="match status" value="1"/>
</dbReference>
<feature type="region of interest" description="Disordered" evidence="2">
    <location>
        <begin position="1071"/>
        <end position="1095"/>
    </location>
</feature>
<dbReference type="EMBL" id="JBBBZM010000166">
    <property type="protein sequence ID" value="KAL0632483.1"/>
    <property type="molecule type" value="Genomic_DNA"/>
</dbReference>
<feature type="compositionally biased region" description="Low complexity" evidence="2">
    <location>
        <begin position="35"/>
        <end position="47"/>
    </location>
</feature>
<evidence type="ECO:0000256" key="2">
    <source>
        <dbReference type="SAM" id="MobiDB-lite"/>
    </source>
</evidence>
<feature type="coiled-coil region" evidence="1">
    <location>
        <begin position="265"/>
        <end position="313"/>
    </location>
</feature>
<feature type="compositionally biased region" description="Basic and acidic residues" evidence="2">
    <location>
        <begin position="876"/>
        <end position="891"/>
    </location>
</feature>
<name>A0ABR3G9I3_9PEZI</name>
<feature type="region of interest" description="Disordered" evidence="2">
    <location>
        <begin position="507"/>
        <end position="572"/>
    </location>
</feature>
<evidence type="ECO:0000313" key="5">
    <source>
        <dbReference type="Proteomes" id="UP001447188"/>
    </source>
</evidence>
<dbReference type="Pfam" id="PF01465">
    <property type="entry name" value="GRIP"/>
    <property type="match status" value="1"/>
</dbReference>
<feature type="domain" description="GRIP" evidence="3">
    <location>
        <begin position="1226"/>
        <end position="1276"/>
    </location>
</feature>
<reference evidence="4 5" key="1">
    <citation type="submission" date="2024-02" db="EMBL/GenBank/DDBJ databases">
        <title>Discinaceae phylogenomics.</title>
        <authorList>
            <person name="Dirks A.C."/>
            <person name="James T.Y."/>
        </authorList>
    </citation>
    <scope>NUCLEOTIDE SEQUENCE [LARGE SCALE GENOMIC DNA]</scope>
    <source>
        <strain evidence="4 5">ACD0624</strain>
    </source>
</reference>
<evidence type="ECO:0000259" key="3">
    <source>
        <dbReference type="PROSITE" id="PS50913"/>
    </source>
</evidence>
<evidence type="ECO:0000256" key="1">
    <source>
        <dbReference type="SAM" id="Coils"/>
    </source>
</evidence>
<proteinExistence type="predicted"/>
<comment type="caution">
    <text evidence="4">The sequence shown here is derived from an EMBL/GenBank/DDBJ whole genome shotgun (WGS) entry which is preliminary data.</text>
</comment>
<feature type="region of interest" description="Disordered" evidence="2">
    <location>
        <begin position="867"/>
        <end position="919"/>
    </location>
</feature>
<feature type="coiled-coil region" evidence="1">
    <location>
        <begin position="578"/>
        <end position="782"/>
    </location>
</feature>
<dbReference type="Gene3D" id="1.10.287.1490">
    <property type="match status" value="1"/>
</dbReference>
<feature type="compositionally biased region" description="Pro residues" evidence="2">
    <location>
        <begin position="1194"/>
        <end position="1205"/>
    </location>
</feature>
<dbReference type="SMART" id="SM00755">
    <property type="entry name" value="Grip"/>
    <property type="match status" value="1"/>
</dbReference>
<dbReference type="Proteomes" id="UP001447188">
    <property type="component" value="Unassembled WGS sequence"/>
</dbReference>